<dbReference type="CDD" id="cd03809">
    <property type="entry name" value="GT4_MtfB-like"/>
    <property type="match status" value="1"/>
</dbReference>
<dbReference type="InterPro" id="IPR001296">
    <property type="entry name" value="Glyco_trans_1"/>
</dbReference>
<feature type="non-terminal residue" evidence="2">
    <location>
        <position position="247"/>
    </location>
</feature>
<feature type="domain" description="Glycosyl transferase family 1" evidence="1">
    <location>
        <begin position="78"/>
        <end position="227"/>
    </location>
</feature>
<name>A0A383BB14_9ZZZZ</name>
<sequence length="247" mass="28294">PEVRNFGEFRARELVFQNTLTRAFIVMVDSEELADKINSRYGVDRDRIVTMPFSPSPFLKEPQVSNSVNILKLYKLDYGYFFYPAQFWAHKNHYRIIEAVKLLHQEGTQCRVVFVGGDKGNYAFLDRIIRGYGLSNHIQSLGFIPAEHMTTLYENCQAVIMPTYFGSTNLPPLEAWLLGKPLIYSKLFSEQSGNAALLIDPDNANSIANAMKSMLDESISKKYIKKGYERLKQISSIRKISEKKLFA</sequence>
<evidence type="ECO:0000259" key="1">
    <source>
        <dbReference type="Pfam" id="PF00534"/>
    </source>
</evidence>
<dbReference type="PANTHER" id="PTHR46401">
    <property type="entry name" value="GLYCOSYLTRANSFERASE WBBK-RELATED"/>
    <property type="match status" value="1"/>
</dbReference>
<accession>A0A383BB14</accession>
<feature type="non-terminal residue" evidence="2">
    <location>
        <position position="1"/>
    </location>
</feature>
<evidence type="ECO:0000313" key="2">
    <source>
        <dbReference type="EMBL" id="SVE17074.1"/>
    </source>
</evidence>
<dbReference type="PANTHER" id="PTHR46401:SF8">
    <property type="entry name" value="BLL6006 PROTEIN"/>
    <property type="match status" value="1"/>
</dbReference>
<proteinExistence type="predicted"/>
<dbReference type="Pfam" id="PF00534">
    <property type="entry name" value="Glycos_transf_1"/>
    <property type="match status" value="1"/>
</dbReference>
<dbReference type="Gene3D" id="3.40.50.2000">
    <property type="entry name" value="Glycogen Phosphorylase B"/>
    <property type="match status" value="1"/>
</dbReference>
<gene>
    <name evidence="2" type="ORF">METZ01_LOCUS469928</name>
</gene>
<dbReference type="EMBL" id="UINC01198905">
    <property type="protein sequence ID" value="SVE17074.1"/>
    <property type="molecule type" value="Genomic_DNA"/>
</dbReference>
<protein>
    <recommendedName>
        <fullName evidence="1">Glycosyl transferase family 1 domain-containing protein</fullName>
    </recommendedName>
</protein>
<reference evidence="2" key="1">
    <citation type="submission" date="2018-05" db="EMBL/GenBank/DDBJ databases">
        <authorList>
            <person name="Lanie J.A."/>
            <person name="Ng W.-L."/>
            <person name="Kazmierczak K.M."/>
            <person name="Andrzejewski T.M."/>
            <person name="Davidsen T.M."/>
            <person name="Wayne K.J."/>
            <person name="Tettelin H."/>
            <person name="Glass J.I."/>
            <person name="Rusch D."/>
            <person name="Podicherti R."/>
            <person name="Tsui H.-C.T."/>
            <person name="Winkler M.E."/>
        </authorList>
    </citation>
    <scope>NUCLEOTIDE SEQUENCE</scope>
</reference>
<dbReference type="SUPFAM" id="SSF53756">
    <property type="entry name" value="UDP-Glycosyltransferase/glycogen phosphorylase"/>
    <property type="match status" value="1"/>
</dbReference>
<organism evidence="2">
    <name type="scientific">marine metagenome</name>
    <dbReference type="NCBI Taxonomy" id="408172"/>
    <lineage>
        <taxon>unclassified sequences</taxon>
        <taxon>metagenomes</taxon>
        <taxon>ecological metagenomes</taxon>
    </lineage>
</organism>
<dbReference type="GO" id="GO:0016757">
    <property type="term" value="F:glycosyltransferase activity"/>
    <property type="evidence" value="ECO:0007669"/>
    <property type="project" value="InterPro"/>
</dbReference>
<dbReference type="AlphaFoldDB" id="A0A383BB14"/>